<dbReference type="AlphaFoldDB" id="W6RZY4"/>
<keyword evidence="3" id="KW-0804">Transcription</keyword>
<dbReference type="SMART" id="SM00345">
    <property type="entry name" value="HTH_GNTR"/>
    <property type="match status" value="1"/>
</dbReference>
<dbReference type="GO" id="GO:0003700">
    <property type="term" value="F:DNA-binding transcription factor activity"/>
    <property type="evidence" value="ECO:0007669"/>
    <property type="project" value="InterPro"/>
</dbReference>
<dbReference type="HOGENOM" id="CLU_017584_10_4_9"/>
<sequence>MDIIISNSSGKPIYDQIYTEIKSKIISGELKEGDALPSMRLLAKELRISVITTKRAYEELERDGFITSITGKGSFVSGKNTEFIREENLRKIEEHMQSIIELSKGCNLSLQDLIEMISIIYEED</sequence>
<proteinExistence type="predicted"/>
<evidence type="ECO:0000259" key="4">
    <source>
        <dbReference type="PROSITE" id="PS50949"/>
    </source>
</evidence>
<dbReference type="eggNOG" id="COG1725">
    <property type="taxonomic scope" value="Bacteria"/>
</dbReference>
<feature type="domain" description="HTH gntR-type" evidence="4">
    <location>
        <begin position="11"/>
        <end position="79"/>
    </location>
</feature>
<evidence type="ECO:0000313" key="6">
    <source>
        <dbReference type="Proteomes" id="UP000019426"/>
    </source>
</evidence>
<protein>
    <submittedName>
        <fullName evidence="5">Transcriptional regulator, GntR family</fullName>
    </submittedName>
</protein>
<keyword evidence="6" id="KW-1185">Reference proteome</keyword>
<dbReference type="SUPFAM" id="SSF46785">
    <property type="entry name" value="Winged helix' DNA-binding domain"/>
    <property type="match status" value="1"/>
</dbReference>
<dbReference type="Pfam" id="PF00392">
    <property type="entry name" value="GntR"/>
    <property type="match status" value="1"/>
</dbReference>
<dbReference type="PANTHER" id="PTHR38445">
    <property type="entry name" value="HTH-TYPE TRANSCRIPTIONAL REPRESSOR YTRA"/>
    <property type="match status" value="1"/>
</dbReference>
<dbReference type="KEGG" id="clt:CM240_3104"/>
<dbReference type="STRING" id="1216932.CM240_3104"/>
<dbReference type="EMBL" id="HG917869">
    <property type="protein sequence ID" value="CDM70221.1"/>
    <property type="molecule type" value="Genomic_DNA"/>
</dbReference>
<name>W6RZY4_9CLOT</name>
<dbReference type="OrthoDB" id="9801546at2"/>
<gene>
    <name evidence="5" type="ORF">CM240_3104</name>
</gene>
<dbReference type="Proteomes" id="UP000019426">
    <property type="component" value="Chromosome M2/40_rep2"/>
</dbReference>
<organism evidence="5 6">
    <name type="scientific">Clostridium bornimense</name>
    <dbReference type="NCBI Taxonomy" id="1216932"/>
    <lineage>
        <taxon>Bacteria</taxon>
        <taxon>Bacillati</taxon>
        <taxon>Bacillota</taxon>
        <taxon>Clostridia</taxon>
        <taxon>Eubacteriales</taxon>
        <taxon>Clostridiaceae</taxon>
        <taxon>Clostridium</taxon>
    </lineage>
</organism>
<dbReference type="RefSeq" id="WP_044040357.1">
    <property type="nucleotide sequence ID" value="NZ_HG917869.1"/>
</dbReference>
<evidence type="ECO:0000256" key="2">
    <source>
        <dbReference type="ARBA" id="ARBA00023125"/>
    </source>
</evidence>
<dbReference type="CDD" id="cd07377">
    <property type="entry name" value="WHTH_GntR"/>
    <property type="match status" value="1"/>
</dbReference>
<accession>W6RZY4</accession>
<dbReference type="PATRIC" id="fig|1216932.3.peg.3070"/>
<keyword evidence="2" id="KW-0238">DNA-binding</keyword>
<dbReference type="GO" id="GO:0003677">
    <property type="term" value="F:DNA binding"/>
    <property type="evidence" value="ECO:0007669"/>
    <property type="project" value="UniProtKB-KW"/>
</dbReference>
<reference evidence="5 6" key="1">
    <citation type="submission" date="2013-11" db="EMBL/GenBank/DDBJ databases">
        <title>Complete genome sequence of Clostridum sp. M2/40.</title>
        <authorList>
            <person name="Wibberg D."/>
            <person name="Puehler A."/>
            <person name="Schlueter A."/>
        </authorList>
    </citation>
    <scope>NUCLEOTIDE SEQUENCE [LARGE SCALE GENOMIC DNA]</scope>
    <source>
        <strain evidence="6">M2/40</strain>
    </source>
</reference>
<dbReference type="PANTHER" id="PTHR38445:SF7">
    <property type="entry name" value="GNTR-FAMILY TRANSCRIPTIONAL REGULATOR"/>
    <property type="match status" value="1"/>
</dbReference>
<evidence type="ECO:0000256" key="1">
    <source>
        <dbReference type="ARBA" id="ARBA00023015"/>
    </source>
</evidence>
<dbReference type="InterPro" id="IPR036388">
    <property type="entry name" value="WH-like_DNA-bd_sf"/>
</dbReference>
<dbReference type="InterPro" id="IPR036390">
    <property type="entry name" value="WH_DNA-bd_sf"/>
</dbReference>
<dbReference type="InterPro" id="IPR000524">
    <property type="entry name" value="Tscrpt_reg_HTH_GntR"/>
</dbReference>
<evidence type="ECO:0000256" key="3">
    <source>
        <dbReference type="ARBA" id="ARBA00023163"/>
    </source>
</evidence>
<dbReference type="PROSITE" id="PS50949">
    <property type="entry name" value="HTH_GNTR"/>
    <property type="match status" value="1"/>
</dbReference>
<evidence type="ECO:0000313" key="5">
    <source>
        <dbReference type="EMBL" id="CDM70221.1"/>
    </source>
</evidence>
<dbReference type="Gene3D" id="1.10.10.10">
    <property type="entry name" value="Winged helix-like DNA-binding domain superfamily/Winged helix DNA-binding domain"/>
    <property type="match status" value="1"/>
</dbReference>
<keyword evidence="1" id="KW-0805">Transcription regulation</keyword>